<keyword evidence="2" id="KW-0560">Oxidoreductase</keyword>
<dbReference type="RefSeq" id="WP_145771671.1">
    <property type="nucleotide sequence ID" value="NZ_LR778301.1"/>
</dbReference>
<protein>
    <recommendedName>
        <fullName evidence="3">Aldehyde oxidase/xanthine dehydrogenase a/b hammerhead domain-containing protein</fullName>
    </recommendedName>
</protein>
<dbReference type="InterPro" id="IPR037165">
    <property type="entry name" value="AldOxase/xan_DH_Mopterin-bd_sf"/>
</dbReference>
<dbReference type="InterPro" id="IPR008274">
    <property type="entry name" value="AldOxase/xan_DH_MoCoBD1"/>
</dbReference>
<proteinExistence type="predicted"/>
<evidence type="ECO:0000313" key="4">
    <source>
        <dbReference type="EMBL" id="CAB1368405.1"/>
    </source>
</evidence>
<dbReference type="InterPro" id="IPR010419">
    <property type="entry name" value="CO_DH_gsu"/>
</dbReference>
<feature type="domain" description="Aldehyde oxidase/xanthine dehydrogenase a/b hammerhead" evidence="3">
    <location>
        <begin position="255"/>
        <end position="368"/>
    </location>
</feature>
<evidence type="ECO:0000256" key="2">
    <source>
        <dbReference type="ARBA" id="ARBA00023002"/>
    </source>
</evidence>
<dbReference type="InterPro" id="IPR016208">
    <property type="entry name" value="Ald_Oxase/xanthine_DH-like"/>
</dbReference>
<dbReference type="SMART" id="SM01008">
    <property type="entry name" value="Ald_Xan_dh_C"/>
    <property type="match status" value="1"/>
</dbReference>
<organism evidence="4 5">
    <name type="scientific">Denitratisoma oestradiolicum</name>
    <dbReference type="NCBI Taxonomy" id="311182"/>
    <lineage>
        <taxon>Bacteria</taxon>
        <taxon>Pseudomonadati</taxon>
        <taxon>Pseudomonadota</taxon>
        <taxon>Betaproteobacteria</taxon>
        <taxon>Nitrosomonadales</taxon>
        <taxon>Sterolibacteriaceae</taxon>
        <taxon>Denitratisoma</taxon>
    </lineage>
</organism>
<name>A0A6S6XUD7_9PROT</name>
<keyword evidence="1" id="KW-0500">Molybdenum</keyword>
<keyword evidence="5" id="KW-1185">Reference proteome</keyword>
<evidence type="ECO:0000259" key="3">
    <source>
        <dbReference type="SMART" id="SM01008"/>
    </source>
</evidence>
<evidence type="ECO:0000313" key="5">
    <source>
        <dbReference type="Proteomes" id="UP000515733"/>
    </source>
</evidence>
<dbReference type="SUPFAM" id="SSF55961">
    <property type="entry name" value="Bet v1-like"/>
    <property type="match status" value="1"/>
</dbReference>
<dbReference type="OrthoDB" id="221297at2"/>
<dbReference type="SUPFAM" id="SSF54665">
    <property type="entry name" value="CO dehydrogenase molybdoprotein N-domain-like"/>
    <property type="match status" value="1"/>
</dbReference>
<gene>
    <name evidence="4" type="ORF">DENOEST_1240</name>
</gene>
<evidence type="ECO:0000256" key="1">
    <source>
        <dbReference type="ARBA" id="ARBA00022505"/>
    </source>
</evidence>
<dbReference type="InterPro" id="IPR023393">
    <property type="entry name" value="START-like_dom_sf"/>
</dbReference>
<sequence length="1044" mass="113009">MEMKFSGQFEVSPPPAATFDLLSDPQKFAPLLPTFSSLEMKDANTAVVKVSVGIGKIRGTASTQLTLQKKTAPTHATYVGSGKVMGGAYTMITSYDLEPKGSGTLVKWRGEVQLVGKILSLAGGGMQGYAEQQINAVITSLQQAMSPEYQKEAAARKAAQAEQKSGWMSGLIRKLRKQDDASAAPADAAADAIDTEALTAGWSGAALTPDRGTASLATLKSSPRYNDFAEIVKRQGGDKWVHAPISRKEDSRLVRGQGLFVDDYKLSGMLHMSLVRSPYGHARIVRIDTSKAEALPGVVCTLTGQEIAAVCTPFMQIGPGDAQNIKDFPMAVEKAIYQGEPVVAVVAENPRIAADAAQLVEVEYESLPAVMNWKSALEDKAVLHPGMGTNHHWHGIYEYGDLDQAFADAAHVVKIDQMDFHRFSSTPLETNAVVATWTPGGGVDFFCNNSFPAIVIQMIAPALGLSIDQVRAKTQDVGGSFGNKIGNYPYMTLAALASRKSGGRPVKWVETRSEHMLAGGHGSERTYLDTEVALDKDGVITAVRSRHIDDCGAYPRYEPLGCVIWSQVLPACYKLRNIRIDFNQVVTNKGPSAPNRGYSRLQQLWFMERIIDICAHELNIPSDQMRLNNYIREFPYTTPNGCVYDSGNYPLLLEKAKALIDWDGWKQKQAEARAEGRWIGIGIGTTLDSGTNNFGQARIVNPYLPFSGNSEVATIKLDLDGTVVVMLGSTPSGQGHETTTAQVVADELGIRPDMVEVRTGFDTTFNSHGGHSGSYASQFAVTGLSAVHGACQKLKKEMKRLAAFALEANEDDLEFGIGQQGPELRVKGTDRSINYWGLSAMVNINTAGQPDSIADVTLNIRHVYRPPFKIPDVEKKYGNLTLTYASQLHIAVVEVDRRTYVPKILAYAAVDDCGNVINPKIVAGQVHGATAHGIGAAMMESYIYDKEGNLLTGSFTDYTPITVMNMPDLAFGEIETPSPFSYNGAKGMGEGGGAPLHTVSAAVQDALFDQNVIIRNSFNSPNTLYDAVKRADRATAVKVESRTR</sequence>
<dbReference type="SUPFAM" id="SSF56003">
    <property type="entry name" value="Molybdenum cofactor-binding domain"/>
    <property type="match status" value="1"/>
</dbReference>
<dbReference type="Gene3D" id="3.90.1170.50">
    <property type="entry name" value="Aldehyde oxidase/xanthine dehydrogenase, a/b hammerhead"/>
    <property type="match status" value="1"/>
</dbReference>
<accession>A0A6S6XUD7</accession>
<dbReference type="Gene3D" id="3.30.530.20">
    <property type="match status" value="1"/>
</dbReference>
<dbReference type="PANTHER" id="PTHR11908:SF132">
    <property type="entry name" value="ALDEHYDE OXIDASE 1-RELATED"/>
    <property type="match status" value="1"/>
</dbReference>
<dbReference type="Proteomes" id="UP000515733">
    <property type="component" value="Chromosome"/>
</dbReference>
<dbReference type="AlphaFoldDB" id="A0A6S6XUD7"/>
<dbReference type="Gene3D" id="3.30.365.10">
    <property type="entry name" value="Aldehyde oxidase/xanthine dehydrogenase, molybdopterin binding domain"/>
    <property type="match status" value="4"/>
</dbReference>
<dbReference type="InterPro" id="IPR036856">
    <property type="entry name" value="Ald_Oxase/Xan_DH_a/b_sf"/>
</dbReference>
<dbReference type="Pfam" id="PF20256">
    <property type="entry name" value="MoCoBD_2"/>
    <property type="match status" value="1"/>
</dbReference>
<dbReference type="Pfam" id="PF02738">
    <property type="entry name" value="MoCoBD_1"/>
    <property type="match status" value="1"/>
</dbReference>
<dbReference type="EMBL" id="LR778301">
    <property type="protein sequence ID" value="CAB1368405.1"/>
    <property type="molecule type" value="Genomic_DNA"/>
</dbReference>
<dbReference type="GO" id="GO:0016491">
    <property type="term" value="F:oxidoreductase activity"/>
    <property type="evidence" value="ECO:0007669"/>
    <property type="project" value="UniProtKB-KW"/>
</dbReference>
<dbReference type="Pfam" id="PF06240">
    <property type="entry name" value="COXG"/>
    <property type="match status" value="1"/>
</dbReference>
<dbReference type="PANTHER" id="PTHR11908">
    <property type="entry name" value="XANTHINE DEHYDROGENASE"/>
    <property type="match status" value="1"/>
</dbReference>
<dbReference type="Pfam" id="PF01315">
    <property type="entry name" value="Ald_Xan_dh_C"/>
    <property type="match status" value="1"/>
</dbReference>
<dbReference type="KEGG" id="doe:DENOEST_1240"/>
<dbReference type="InterPro" id="IPR046867">
    <property type="entry name" value="AldOxase/xan_DH_MoCoBD2"/>
</dbReference>
<dbReference type="GO" id="GO:0005506">
    <property type="term" value="F:iron ion binding"/>
    <property type="evidence" value="ECO:0007669"/>
    <property type="project" value="InterPro"/>
</dbReference>
<reference evidence="4 5" key="1">
    <citation type="submission" date="2020-03" db="EMBL/GenBank/DDBJ databases">
        <authorList>
            <consortium name="Genoscope - CEA"/>
            <person name="William W."/>
        </authorList>
    </citation>
    <scope>NUCLEOTIDE SEQUENCE [LARGE SCALE GENOMIC DNA]</scope>
    <source>
        <strain evidence="5">DSM 16959</strain>
    </source>
</reference>
<dbReference type="InterPro" id="IPR000674">
    <property type="entry name" value="Ald_Oxase/Xan_DH_a/b"/>
</dbReference>